<protein>
    <submittedName>
        <fullName evidence="1">Uncharacterized protein</fullName>
    </submittedName>
</protein>
<dbReference type="OrthoDB" id="9899250at2"/>
<evidence type="ECO:0000313" key="1">
    <source>
        <dbReference type="EMBL" id="APC40274.1"/>
    </source>
</evidence>
<dbReference type="STRING" id="1552.A7L45_09450"/>
<accession>A0A1J0GFX6</accession>
<evidence type="ECO:0000313" key="2">
    <source>
        <dbReference type="Proteomes" id="UP000182569"/>
    </source>
</evidence>
<dbReference type="RefSeq" id="WP_071612566.1">
    <property type="nucleotide sequence ID" value="NZ_CP015756.1"/>
</dbReference>
<keyword evidence="2" id="KW-1185">Reference proteome</keyword>
<proteinExistence type="predicted"/>
<dbReference type="Proteomes" id="UP000182569">
    <property type="component" value="Chromosome"/>
</dbReference>
<sequence length="63" mass="7498">MNKFQRKIEDVMESIEESNLYKCQTRRDLKKVAKALVETNGTVPDFSKYNLDTKHWKSAEKYI</sequence>
<dbReference type="KEGG" id="ceu:A7L45_09450"/>
<name>A0A1J0GFX6_9CLOT</name>
<organism evidence="1 2">
    <name type="scientific">Clostridium estertheticum subsp. estertheticum</name>
    <dbReference type="NCBI Taxonomy" id="1552"/>
    <lineage>
        <taxon>Bacteria</taxon>
        <taxon>Bacillati</taxon>
        <taxon>Bacillota</taxon>
        <taxon>Clostridia</taxon>
        <taxon>Eubacteriales</taxon>
        <taxon>Clostridiaceae</taxon>
        <taxon>Clostridium</taxon>
    </lineage>
</organism>
<reference evidence="2" key="1">
    <citation type="journal article" date="2016" name="Front. Microbiol.">
        <title>Complete Genome Sequence of Clostridium estertheticum DSM 8809, a Microbe Identified in Spoiled Vacuum Packed Beef.</title>
        <authorList>
            <person name="Yu Z."/>
            <person name="Gunn L."/>
            <person name="Brennan E."/>
            <person name="Reid R."/>
            <person name="Wall P.G."/>
            <person name="Gaora O.P."/>
            <person name="Hurley D."/>
            <person name="Bolton D."/>
            <person name="Fanning S."/>
        </authorList>
    </citation>
    <scope>NUCLEOTIDE SEQUENCE [LARGE SCALE GENOMIC DNA]</scope>
    <source>
        <strain evidence="2">DSM 8809</strain>
    </source>
</reference>
<dbReference type="AlphaFoldDB" id="A0A1J0GFX6"/>
<dbReference type="EMBL" id="CP015756">
    <property type="protein sequence ID" value="APC40274.1"/>
    <property type="molecule type" value="Genomic_DNA"/>
</dbReference>
<gene>
    <name evidence="1" type="ORF">A7L45_09450</name>
</gene>